<sequence>MELEKAKVIAENLRSLLAPVCARITIAGSIRRQKPEVGDIELLCVPKYIAGVDQLD</sequence>
<dbReference type="AlphaFoldDB" id="X1R5E9"/>
<evidence type="ECO:0000313" key="1">
    <source>
        <dbReference type="EMBL" id="GAI50844.1"/>
    </source>
</evidence>
<proteinExistence type="predicted"/>
<dbReference type="SUPFAM" id="SSF81301">
    <property type="entry name" value="Nucleotidyltransferase"/>
    <property type="match status" value="1"/>
</dbReference>
<comment type="caution">
    <text evidence="1">The sequence shown here is derived from an EMBL/GenBank/DDBJ whole genome shotgun (WGS) entry which is preliminary data.</text>
</comment>
<accession>X1R5E9</accession>
<dbReference type="Gene3D" id="3.30.460.10">
    <property type="entry name" value="Beta Polymerase, domain 2"/>
    <property type="match status" value="1"/>
</dbReference>
<dbReference type="InterPro" id="IPR043519">
    <property type="entry name" value="NT_sf"/>
</dbReference>
<gene>
    <name evidence="1" type="ORF">S06H3_57923</name>
</gene>
<feature type="non-terminal residue" evidence="1">
    <location>
        <position position="56"/>
    </location>
</feature>
<evidence type="ECO:0008006" key="2">
    <source>
        <dbReference type="Google" id="ProtNLM"/>
    </source>
</evidence>
<name>X1R5E9_9ZZZZ</name>
<reference evidence="1" key="1">
    <citation type="journal article" date="2014" name="Front. Microbiol.">
        <title>High frequency of phylogenetically diverse reductive dehalogenase-homologous genes in deep subseafloor sedimentary metagenomes.</title>
        <authorList>
            <person name="Kawai M."/>
            <person name="Futagami T."/>
            <person name="Toyoda A."/>
            <person name="Takaki Y."/>
            <person name="Nishi S."/>
            <person name="Hori S."/>
            <person name="Arai W."/>
            <person name="Tsubouchi T."/>
            <person name="Morono Y."/>
            <person name="Uchiyama I."/>
            <person name="Ito T."/>
            <person name="Fujiyama A."/>
            <person name="Inagaki F."/>
            <person name="Takami H."/>
        </authorList>
    </citation>
    <scope>NUCLEOTIDE SEQUENCE</scope>
    <source>
        <strain evidence="1">Expedition CK06-06</strain>
    </source>
</reference>
<protein>
    <recommendedName>
        <fullName evidence="2">Polymerase nucleotidyl transferase domain-containing protein</fullName>
    </recommendedName>
</protein>
<organism evidence="1">
    <name type="scientific">marine sediment metagenome</name>
    <dbReference type="NCBI Taxonomy" id="412755"/>
    <lineage>
        <taxon>unclassified sequences</taxon>
        <taxon>metagenomes</taxon>
        <taxon>ecological metagenomes</taxon>
    </lineage>
</organism>
<dbReference type="EMBL" id="BARV01037440">
    <property type="protein sequence ID" value="GAI50844.1"/>
    <property type="molecule type" value="Genomic_DNA"/>
</dbReference>